<evidence type="ECO:0000256" key="3">
    <source>
        <dbReference type="ARBA" id="ARBA00022723"/>
    </source>
</evidence>
<dbReference type="InterPro" id="IPR050196">
    <property type="entry name" value="Cytochrome_P450_Monoox"/>
</dbReference>
<sequence length="573" mass="64304">MVYAAFVATVAVVLVSILLARLSYLWILPSPLPDVPHNPITSALGDAPAIARFEKDGQGTFTDFLAHFASIHGPISQILLPWRRFVVVTDRAEVERLLAGKTVDTSEKFRDVFATALPNSQMSFPTNETWKKHRRLTGPSMSRRYLERMSSRVAFGANELVGLWRAKFALVGNSAFDAASDFHMATMDSIINITLGEPLGCIKSACSILPSTYSQSTNIAHLPHPGVHFLYKGGEVLAEGFQRAILSPCPLLTNWLFTYTSPTWWKHYKRVTSFFIDAITRSRERQAELGRVGQGLSTNADCVLDMIIQRESQEGAESLGDSHILDELITYFFAGQDTTASVLSWLVKYLPTDPEIQQRLHEEICTVFGADVESNEPLDFSLLDDPERVPILEAVVAEALRCAAVAPLTSRQRTYCSQGRGNLGQIYPKRQAGHQCIFDFKHPLTRLHTPIGTQLFFTTGLMGKCEAQWGPDTKEWRPSRWLTSDGAFNRLAGPSIPFGMGQRSCFGQRLATIDRLLRLKILQLKTYLATMSRVFFFKPVPPEVDTWEAVELILRRPKLCYVSLERWDSKIEL</sequence>
<dbReference type="InterPro" id="IPR002401">
    <property type="entry name" value="Cyt_P450_E_grp-I"/>
</dbReference>
<feature type="binding site" description="axial binding residue" evidence="7">
    <location>
        <position position="505"/>
    </location>
    <ligand>
        <name>heme</name>
        <dbReference type="ChEBI" id="CHEBI:30413"/>
    </ligand>
    <ligandPart>
        <name>Fe</name>
        <dbReference type="ChEBI" id="CHEBI:18248"/>
    </ligandPart>
</feature>
<dbReference type="PANTHER" id="PTHR24291">
    <property type="entry name" value="CYTOCHROME P450 FAMILY 4"/>
    <property type="match status" value="1"/>
</dbReference>
<accession>A0A8H3AUF5</accession>
<comment type="caution">
    <text evidence="9">The sequence shown here is derived from an EMBL/GenBank/DDBJ whole genome shotgun (WGS) entry which is preliminary data.</text>
</comment>
<dbReference type="Pfam" id="PF00067">
    <property type="entry name" value="p450"/>
    <property type="match status" value="2"/>
</dbReference>
<dbReference type="GO" id="GO:0004497">
    <property type="term" value="F:monooxygenase activity"/>
    <property type="evidence" value="ECO:0007669"/>
    <property type="project" value="UniProtKB-KW"/>
</dbReference>
<dbReference type="PRINTS" id="PR00385">
    <property type="entry name" value="P450"/>
</dbReference>
<dbReference type="Proteomes" id="UP000663841">
    <property type="component" value="Unassembled WGS sequence"/>
</dbReference>
<comment type="similarity">
    <text evidence="1 8">Belongs to the cytochrome P450 family.</text>
</comment>
<gene>
    <name evidence="9" type="ORF">RDB_LOCUS88725</name>
</gene>
<comment type="cofactor">
    <cofactor evidence="7">
        <name>heme</name>
        <dbReference type="ChEBI" id="CHEBI:30413"/>
    </cofactor>
</comment>
<keyword evidence="4 8" id="KW-0560">Oxidoreductase</keyword>
<proteinExistence type="inferred from homology"/>
<evidence type="ECO:0000256" key="6">
    <source>
        <dbReference type="ARBA" id="ARBA00023033"/>
    </source>
</evidence>
<dbReference type="InterPro" id="IPR036396">
    <property type="entry name" value="Cyt_P450_sf"/>
</dbReference>
<keyword evidence="6 8" id="KW-0503">Monooxygenase</keyword>
<evidence type="ECO:0008006" key="11">
    <source>
        <dbReference type="Google" id="ProtNLM"/>
    </source>
</evidence>
<name>A0A8H3AUF5_9AGAM</name>
<reference evidence="9" key="1">
    <citation type="submission" date="2021-01" db="EMBL/GenBank/DDBJ databases">
        <authorList>
            <person name="Kaushik A."/>
        </authorList>
    </citation>
    <scope>NUCLEOTIDE SEQUENCE</scope>
    <source>
        <strain evidence="9">AG3-T5</strain>
    </source>
</reference>
<keyword evidence="3 7" id="KW-0479">Metal-binding</keyword>
<protein>
    <recommendedName>
        <fullName evidence="11">Cytochrome P450</fullName>
    </recommendedName>
</protein>
<dbReference type="GO" id="GO:0005506">
    <property type="term" value="F:iron ion binding"/>
    <property type="evidence" value="ECO:0007669"/>
    <property type="project" value="InterPro"/>
</dbReference>
<evidence type="ECO:0000256" key="5">
    <source>
        <dbReference type="ARBA" id="ARBA00023004"/>
    </source>
</evidence>
<dbReference type="PRINTS" id="PR00463">
    <property type="entry name" value="EP450I"/>
</dbReference>
<dbReference type="InterPro" id="IPR001128">
    <property type="entry name" value="Cyt_P450"/>
</dbReference>
<evidence type="ECO:0000313" key="10">
    <source>
        <dbReference type="Proteomes" id="UP000663841"/>
    </source>
</evidence>
<dbReference type="EMBL" id="CAJMWW010000091">
    <property type="protein sequence ID" value="CAE6439234.1"/>
    <property type="molecule type" value="Genomic_DNA"/>
</dbReference>
<evidence type="ECO:0000313" key="9">
    <source>
        <dbReference type="EMBL" id="CAE6439234.1"/>
    </source>
</evidence>
<dbReference type="GO" id="GO:0020037">
    <property type="term" value="F:heme binding"/>
    <property type="evidence" value="ECO:0007669"/>
    <property type="project" value="InterPro"/>
</dbReference>
<dbReference type="OrthoDB" id="77405at2759"/>
<evidence type="ECO:0000256" key="2">
    <source>
        <dbReference type="ARBA" id="ARBA00022617"/>
    </source>
</evidence>
<evidence type="ECO:0000256" key="4">
    <source>
        <dbReference type="ARBA" id="ARBA00023002"/>
    </source>
</evidence>
<keyword evidence="5 7" id="KW-0408">Iron</keyword>
<dbReference type="Gene3D" id="1.10.630.10">
    <property type="entry name" value="Cytochrome P450"/>
    <property type="match status" value="1"/>
</dbReference>
<evidence type="ECO:0000256" key="8">
    <source>
        <dbReference type="RuleBase" id="RU000461"/>
    </source>
</evidence>
<evidence type="ECO:0000256" key="7">
    <source>
        <dbReference type="PIRSR" id="PIRSR602401-1"/>
    </source>
</evidence>
<dbReference type="PANTHER" id="PTHR24291:SF50">
    <property type="entry name" value="BIFUNCTIONAL ALBAFLAVENONE MONOOXYGENASE_TERPENE SYNTHASE"/>
    <property type="match status" value="1"/>
</dbReference>
<organism evidence="9 10">
    <name type="scientific">Rhizoctonia solani</name>
    <dbReference type="NCBI Taxonomy" id="456999"/>
    <lineage>
        <taxon>Eukaryota</taxon>
        <taxon>Fungi</taxon>
        <taxon>Dikarya</taxon>
        <taxon>Basidiomycota</taxon>
        <taxon>Agaricomycotina</taxon>
        <taxon>Agaricomycetes</taxon>
        <taxon>Cantharellales</taxon>
        <taxon>Ceratobasidiaceae</taxon>
        <taxon>Rhizoctonia</taxon>
    </lineage>
</organism>
<dbReference type="GO" id="GO:0016705">
    <property type="term" value="F:oxidoreductase activity, acting on paired donors, with incorporation or reduction of molecular oxygen"/>
    <property type="evidence" value="ECO:0007669"/>
    <property type="project" value="InterPro"/>
</dbReference>
<dbReference type="AlphaFoldDB" id="A0A8H3AUF5"/>
<dbReference type="PROSITE" id="PS00086">
    <property type="entry name" value="CYTOCHROME_P450"/>
    <property type="match status" value="1"/>
</dbReference>
<keyword evidence="2 7" id="KW-0349">Heme</keyword>
<dbReference type="InterPro" id="IPR017972">
    <property type="entry name" value="Cyt_P450_CS"/>
</dbReference>
<dbReference type="SUPFAM" id="SSF48264">
    <property type="entry name" value="Cytochrome P450"/>
    <property type="match status" value="1"/>
</dbReference>
<evidence type="ECO:0000256" key="1">
    <source>
        <dbReference type="ARBA" id="ARBA00010617"/>
    </source>
</evidence>